<dbReference type="GO" id="GO:0004497">
    <property type="term" value="F:monooxygenase activity"/>
    <property type="evidence" value="ECO:0007669"/>
    <property type="project" value="UniProtKB-KW"/>
</dbReference>
<gene>
    <name evidence="2" type="ORF">COA71_01750</name>
</gene>
<name>A0A2A5CJD6_9GAMM</name>
<keyword evidence="2" id="KW-0503">Monooxygenase</keyword>
<evidence type="ECO:0000313" key="3">
    <source>
        <dbReference type="Proteomes" id="UP000228987"/>
    </source>
</evidence>
<protein>
    <submittedName>
        <fullName evidence="2">Antibiotic biosynthesis monooxygenase</fullName>
    </submittedName>
</protein>
<dbReference type="Pfam" id="PF03992">
    <property type="entry name" value="ABM"/>
    <property type="match status" value="1"/>
</dbReference>
<dbReference type="AlphaFoldDB" id="A0A2A5CJD6"/>
<proteinExistence type="predicted"/>
<dbReference type="InterPro" id="IPR007138">
    <property type="entry name" value="ABM_dom"/>
</dbReference>
<dbReference type="Gene3D" id="3.30.70.100">
    <property type="match status" value="1"/>
</dbReference>
<feature type="domain" description="ABM" evidence="1">
    <location>
        <begin position="3"/>
        <end position="66"/>
    </location>
</feature>
<reference evidence="3" key="1">
    <citation type="submission" date="2017-08" db="EMBL/GenBank/DDBJ databases">
        <title>A dynamic microbial community with high functional redundancy inhabits the cold, oxic subseafloor aquifer.</title>
        <authorList>
            <person name="Tully B.J."/>
            <person name="Wheat C.G."/>
            <person name="Glazer B.T."/>
            <person name="Huber J.A."/>
        </authorList>
    </citation>
    <scope>NUCLEOTIDE SEQUENCE [LARGE SCALE GENOMIC DNA]</scope>
</reference>
<dbReference type="InterPro" id="IPR011008">
    <property type="entry name" value="Dimeric_a/b-barrel"/>
</dbReference>
<comment type="caution">
    <text evidence="2">The sequence shown here is derived from an EMBL/GenBank/DDBJ whole genome shotgun (WGS) entry which is preliminary data.</text>
</comment>
<accession>A0A2A5CJD6</accession>
<dbReference type="SUPFAM" id="SSF54909">
    <property type="entry name" value="Dimeric alpha+beta barrel"/>
    <property type="match status" value="1"/>
</dbReference>
<organism evidence="2 3">
    <name type="scientific">SAR86 cluster bacterium</name>
    <dbReference type="NCBI Taxonomy" id="2030880"/>
    <lineage>
        <taxon>Bacteria</taxon>
        <taxon>Pseudomonadati</taxon>
        <taxon>Pseudomonadota</taxon>
        <taxon>Gammaproteobacteria</taxon>
        <taxon>SAR86 cluster</taxon>
    </lineage>
</organism>
<dbReference type="Proteomes" id="UP000228987">
    <property type="component" value="Unassembled WGS sequence"/>
</dbReference>
<keyword evidence="2" id="KW-0560">Oxidoreductase</keyword>
<dbReference type="EMBL" id="NVWI01000001">
    <property type="protein sequence ID" value="PCJ43621.1"/>
    <property type="molecule type" value="Genomic_DNA"/>
</dbReference>
<evidence type="ECO:0000313" key="2">
    <source>
        <dbReference type="EMBL" id="PCJ43621.1"/>
    </source>
</evidence>
<evidence type="ECO:0000259" key="1">
    <source>
        <dbReference type="Pfam" id="PF03992"/>
    </source>
</evidence>
<sequence length="96" mass="11129">MSILVHLEVNAKLESISTVKEILARIFPDTRAYDGCIDITAYLEDNEHTFLFIENWESKEHYARYLAWREESGSLAELGEHLQGPPVIRYFENVDA</sequence>